<proteinExistence type="predicted"/>
<accession>A0A514CGR6</accession>
<dbReference type="EMBL" id="CP041253">
    <property type="protein sequence ID" value="QDH78998.1"/>
    <property type="molecule type" value="Genomic_DNA"/>
</dbReference>
<dbReference type="PANTHER" id="PTHR48207">
    <property type="entry name" value="SUCCINATE--HYDROXYMETHYLGLUTARATE COA-TRANSFERASE"/>
    <property type="match status" value="1"/>
</dbReference>
<organism evidence="2 3">
    <name type="scientific">Echinicola soli</name>
    <dbReference type="NCBI Taxonomy" id="2591634"/>
    <lineage>
        <taxon>Bacteria</taxon>
        <taxon>Pseudomonadati</taxon>
        <taxon>Bacteroidota</taxon>
        <taxon>Cytophagia</taxon>
        <taxon>Cytophagales</taxon>
        <taxon>Cyclobacteriaceae</taxon>
        <taxon>Echinicola</taxon>
    </lineage>
</organism>
<dbReference type="Gene3D" id="3.40.50.10540">
    <property type="entry name" value="Crotonobetainyl-coa:carnitine coa-transferase, domain 1"/>
    <property type="match status" value="1"/>
</dbReference>
<evidence type="ECO:0000313" key="3">
    <source>
        <dbReference type="Proteomes" id="UP000316614"/>
    </source>
</evidence>
<dbReference type="InterPro" id="IPR044855">
    <property type="entry name" value="CoA-Trfase_III_dom3_sf"/>
</dbReference>
<dbReference type="Pfam" id="PF02515">
    <property type="entry name" value="CoA_transf_3"/>
    <property type="match status" value="1"/>
</dbReference>
<keyword evidence="1 2" id="KW-0808">Transferase</keyword>
<dbReference type="SUPFAM" id="SSF89796">
    <property type="entry name" value="CoA-transferase family III (CaiB/BaiF)"/>
    <property type="match status" value="1"/>
</dbReference>
<dbReference type="InterPro" id="IPR050483">
    <property type="entry name" value="CoA-transferase_III_domain"/>
</dbReference>
<dbReference type="InterPro" id="IPR023606">
    <property type="entry name" value="CoA-Trfase_III_dom_1_sf"/>
</dbReference>
<name>A0A514CGR6_9BACT</name>
<dbReference type="Gene3D" id="3.30.1540.10">
    <property type="entry name" value="formyl-coa transferase, domain 3"/>
    <property type="match status" value="1"/>
</dbReference>
<protein>
    <submittedName>
        <fullName evidence="2">CoA transferase</fullName>
    </submittedName>
</protein>
<dbReference type="Proteomes" id="UP000316614">
    <property type="component" value="Chromosome"/>
</dbReference>
<dbReference type="InterPro" id="IPR003673">
    <property type="entry name" value="CoA-Trfase_fam_III"/>
</dbReference>
<dbReference type="RefSeq" id="WP_141614250.1">
    <property type="nucleotide sequence ID" value="NZ_CP041253.1"/>
</dbReference>
<dbReference type="OrthoDB" id="9797653at2"/>
<dbReference type="KEGG" id="echi:FKX85_08095"/>
<evidence type="ECO:0000313" key="2">
    <source>
        <dbReference type="EMBL" id="QDH78998.1"/>
    </source>
</evidence>
<keyword evidence="3" id="KW-1185">Reference proteome</keyword>
<evidence type="ECO:0000256" key="1">
    <source>
        <dbReference type="ARBA" id="ARBA00022679"/>
    </source>
</evidence>
<gene>
    <name evidence="2" type="ORF">FKX85_08095</name>
</gene>
<dbReference type="AlphaFoldDB" id="A0A514CGR6"/>
<dbReference type="PANTHER" id="PTHR48207:SF4">
    <property type="entry name" value="BLL6097 PROTEIN"/>
    <property type="match status" value="1"/>
</dbReference>
<sequence>MQLLEGITVIDFSQFLSGPSASLRLADLGARVIKVEKPGTGDICRQLYVSEVKIAEESTIFHTINRNKESFTADLKDPEDQKVIWKLIQKADVVMHNFRPGVMKRLGFDHSSVKARFPQVIYAEISGYGQDGPWEGLPGQDLLLQALTGLPYLNGEQDKAPVPMGISVVDILAGTQLAQGILAALYRKEETGQGALVQVSMLESAMDFQFEVFTTFLNDGEELPQRSKANHGHCYVAAPYGVYATADSYLALAMGNILTLGELLGCEELAVFADPKSWFDQRDEIKALLAEHLTNQDTQHWLDILEPADIWCAKVLDMEAMMEEDGYQVLEMEMEVKTTKGDRIKTTRCPIRVNGQGLKSERGAPFLGEHNDAIVREFGLDAR</sequence>
<reference evidence="2 3" key="1">
    <citation type="submission" date="2019-06" db="EMBL/GenBank/DDBJ databases">
        <title>Echinicola alkalisoli sp. nov. isolated from saline soil.</title>
        <authorList>
            <person name="Sun J.-Q."/>
            <person name="Xu L."/>
        </authorList>
    </citation>
    <scope>NUCLEOTIDE SEQUENCE [LARGE SCALE GENOMIC DNA]</scope>
    <source>
        <strain evidence="2 3">LN3S3</strain>
    </source>
</reference>
<dbReference type="GO" id="GO:0008410">
    <property type="term" value="F:CoA-transferase activity"/>
    <property type="evidence" value="ECO:0007669"/>
    <property type="project" value="TreeGrafter"/>
</dbReference>